<feature type="active site" description="Acyl-ester intermediate" evidence="7">
    <location>
        <position position="56"/>
    </location>
</feature>
<evidence type="ECO:0000256" key="11">
    <source>
        <dbReference type="SAM" id="SignalP"/>
    </source>
</evidence>
<feature type="compositionally biased region" description="Polar residues" evidence="10">
    <location>
        <begin position="495"/>
        <end position="510"/>
    </location>
</feature>
<keyword evidence="4" id="KW-0133">Cell shape</keyword>
<keyword evidence="13" id="KW-0645">Protease</keyword>
<feature type="region of interest" description="Disordered" evidence="10">
    <location>
        <begin position="385"/>
        <end position="510"/>
    </location>
</feature>
<organism evidence="13 14">
    <name type="scientific">Methylocystis parvus</name>
    <dbReference type="NCBI Taxonomy" id="134"/>
    <lineage>
        <taxon>Bacteria</taxon>
        <taxon>Pseudomonadati</taxon>
        <taxon>Pseudomonadota</taxon>
        <taxon>Alphaproteobacteria</taxon>
        <taxon>Hyphomicrobiales</taxon>
        <taxon>Methylocystaceae</taxon>
        <taxon>Methylocystis</taxon>
    </lineage>
</organism>
<evidence type="ECO:0000256" key="10">
    <source>
        <dbReference type="SAM" id="MobiDB-lite"/>
    </source>
</evidence>
<feature type="active site" evidence="7">
    <location>
        <position position="116"/>
    </location>
</feature>
<dbReference type="AlphaFoldDB" id="A0A6B8MAE0"/>
<sequence length="510" mass="51976">MKRFVRRGAFASCLASVLGAPFAASIAQATPSLVIDVASGSVLEQDQATASWYPASLTKLMTAYVALEAVKAGRITMDTPLMVSPRATRMAPSKMGFRVGQEVTLQNALIMLMVKSANDIAVTIAEGVGGSVEAFADEMNAASQKLGMTQSVWVNPNGLPDSRQVTSARDLAILGRALYLQFPEYSNLWNIGAMQIGGKVHPTHNGLLGRYPGADGMKTGFTCPAGFNLVASATHGGQRLIAVVLGAPSANARTAKAAALLDRAFQTGGAQGALASLPSAGPTAAPDMRDSVCRNRGAATMEFMSEVEDISIPIGSAPTGIPLLDAVGGGQQAISVKDIARLPRPQFQPVQVFAGRAPGYAGPVARARAPGAAIGEQPDLAAYANAEPTGGEASPISKAAPDAVSMRKGRRAKRGAATATLPTPAPAESIMQDENAAPADKPGKGKGKQAPAKSASKPSADKAAPAKVAAKTPAEAAAKPAAGKPAATAGKSRASAKTQTAAKPQQVKTQ</sequence>
<dbReference type="PANTHER" id="PTHR21581:SF6">
    <property type="entry name" value="TRAFFICKING PROTEIN PARTICLE COMPLEX SUBUNIT 12"/>
    <property type="match status" value="1"/>
</dbReference>
<feature type="binding site" evidence="8">
    <location>
        <position position="218"/>
    </location>
    <ligand>
        <name>substrate</name>
    </ligand>
</feature>
<evidence type="ECO:0000256" key="2">
    <source>
        <dbReference type="ARBA" id="ARBA00022729"/>
    </source>
</evidence>
<feature type="active site" description="Proton acceptor" evidence="7">
    <location>
        <position position="59"/>
    </location>
</feature>
<evidence type="ECO:0000256" key="1">
    <source>
        <dbReference type="ARBA" id="ARBA00007164"/>
    </source>
</evidence>
<evidence type="ECO:0000256" key="4">
    <source>
        <dbReference type="ARBA" id="ARBA00022960"/>
    </source>
</evidence>
<evidence type="ECO:0000313" key="13">
    <source>
        <dbReference type="EMBL" id="QGM99656.1"/>
    </source>
</evidence>
<dbReference type="PRINTS" id="PR00725">
    <property type="entry name" value="DADACBPTASE1"/>
</dbReference>
<dbReference type="Pfam" id="PF00768">
    <property type="entry name" value="Peptidase_S11"/>
    <property type="match status" value="1"/>
</dbReference>
<dbReference type="GO" id="GO:0071555">
    <property type="term" value="P:cell wall organization"/>
    <property type="evidence" value="ECO:0007669"/>
    <property type="project" value="UniProtKB-KW"/>
</dbReference>
<feature type="compositionally biased region" description="Low complexity" evidence="10">
    <location>
        <begin position="448"/>
        <end position="492"/>
    </location>
</feature>
<reference evidence="13 14" key="1">
    <citation type="submission" date="2019-09" db="EMBL/GenBank/DDBJ databases">
        <title>Isolation and complete genome sequencing of Methylocystis species.</title>
        <authorList>
            <person name="Rumah B.L."/>
            <person name="Stead C.E."/>
            <person name="Stevens B.C."/>
            <person name="Minton N.P."/>
            <person name="Grosse-Honebrink A."/>
            <person name="Zhang Y."/>
        </authorList>
    </citation>
    <scope>NUCLEOTIDE SEQUENCE [LARGE SCALE GENOMIC DNA]</scope>
    <source>
        <strain evidence="13 14">BRCS2</strain>
    </source>
</reference>
<evidence type="ECO:0000256" key="3">
    <source>
        <dbReference type="ARBA" id="ARBA00022801"/>
    </source>
</evidence>
<keyword evidence="5" id="KW-0573">Peptidoglycan synthesis</keyword>
<protein>
    <submittedName>
        <fullName evidence="13">D-alanyl-D-alanine carboxypeptidase</fullName>
    </submittedName>
</protein>
<dbReference type="GO" id="GO:0009252">
    <property type="term" value="P:peptidoglycan biosynthetic process"/>
    <property type="evidence" value="ECO:0007669"/>
    <property type="project" value="UniProtKB-KW"/>
</dbReference>
<dbReference type="GO" id="GO:0008360">
    <property type="term" value="P:regulation of cell shape"/>
    <property type="evidence" value="ECO:0007669"/>
    <property type="project" value="UniProtKB-KW"/>
</dbReference>
<name>A0A6B8MAE0_9HYPH</name>
<comment type="similarity">
    <text evidence="1 9">Belongs to the peptidase S11 family.</text>
</comment>
<accession>A0A6B8MAE0</accession>
<keyword evidence="2 11" id="KW-0732">Signal</keyword>
<dbReference type="GO" id="GO:0009002">
    <property type="term" value="F:serine-type D-Ala-D-Ala carboxypeptidase activity"/>
    <property type="evidence" value="ECO:0007669"/>
    <property type="project" value="InterPro"/>
</dbReference>
<feature type="domain" description="Peptidase S11 D-alanyl-D-alanine carboxypeptidase A N-terminal" evidence="12">
    <location>
        <begin position="28"/>
        <end position="248"/>
    </location>
</feature>
<keyword evidence="13" id="KW-0121">Carboxypeptidase</keyword>
<feature type="chain" id="PRO_5025338509" evidence="11">
    <location>
        <begin position="30"/>
        <end position="510"/>
    </location>
</feature>
<evidence type="ECO:0000256" key="5">
    <source>
        <dbReference type="ARBA" id="ARBA00022984"/>
    </source>
</evidence>
<dbReference type="GO" id="GO:0006508">
    <property type="term" value="P:proteolysis"/>
    <property type="evidence" value="ECO:0007669"/>
    <property type="project" value="InterPro"/>
</dbReference>
<dbReference type="PANTHER" id="PTHR21581">
    <property type="entry name" value="D-ALANYL-D-ALANINE CARBOXYPEPTIDASE"/>
    <property type="match status" value="1"/>
</dbReference>
<keyword evidence="6" id="KW-0961">Cell wall biogenesis/degradation</keyword>
<dbReference type="Proteomes" id="UP000422569">
    <property type="component" value="Chromosome"/>
</dbReference>
<dbReference type="EMBL" id="CP044331">
    <property type="protein sequence ID" value="QGM99656.1"/>
    <property type="molecule type" value="Genomic_DNA"/>
</dbReference>
<dbReference type="Gene3D" id="3.40.710.10">
    <property type="entry name" value="DD-peptidase/beta-lactamase superfamily"/>
    <property type="match status" value="1"/>
</dbReference>
<proteinExistence type="inferred from homology"/>
<keyword evidence="3" id="KW-0378">Hydrolase</keyword>
<evidence type="ECO:0000256" key="7">
    <source>
        <dbReference type="PIRSR" id="PIRSR618044-1"/>
    </source>
</evidence>
<keyword evidence="14" id="KW-1185">Reference proteome</keyword>
<feature type="signal peptide" evidence="11">
    <location>
        <begin position="1"/>
        <end position="29"/>
    </location>
</feature>
<evidence type="ECO:0000313" key="14">
    <source>
        <dbReference type="Proteomes" id="UP000422569"/>
    </source>
</evidence>
<evidence type="ECO:0000259" key="12">
    <source>
        <dbReference type="Pfam" id="PF00768"/>
    </source>
</evidence>
<gene>
    <name evidence="13" type="ORF">F7D14_10720</name>
</gene>
<dbReference type="InterPro" id="IPR001967">
    <property type="entry name" value="Peptidase_S11_N"/>
</dbReference>
<dbReference type="KEGG" id="mpar:F7D14_10720"/>
<dbReference type="InterPro" id="IPR018044">
    <property type="entry name" value="Peptidase_S11"/>
</dbReference>
<dbReference type="SUPFAM" id="SSF56601">
    <property type="entry name" value="beta-lactamase/transpeptidase-like"/>
    <property type="match status" value="1"/>
</dbReference>
<dbReference type="InterPro" id="IPR012338">
    <property type="entry name" value="Beta-lactam/transpept-like"/>
</dbReference>
<evidence type="ECO:0000256" key="9">
    <source>
        <dbReference type="RuleBase" id="RU004016"/>
    </source>
</evidence>
<evidence type="ECO:0000256" key="8">
    <source>
        <dbReference type="PIRSR" id="PIRSR618044-2"/>
    </source>
</evidence>
<evidence type="ECO:0000256" key="6">
    <source>
        <dbReference type="ARBA" id="ARBA00023316"/>
    </source>
</evidence>